<keyword evidence="1" id="KW-0456">Lyase</keyword>
<protein>
    <recommendedName>
        <fullName evidence="1">Endolytic peptidoglycan transglycosylase RlpA</fullName>
        <ecNumber evidence="1">4.2.2.-</ecNumber>
    </recommendedName>
</protein>
<gene>
    <name evidence="1" type="primary">rlpA</name>
    <name evidence="3" type="ORF">IBL26_19230</name>
</gene>
<accession>A0ABR7RQV6</accession>
<dbReference type="InterPro" id="IPR036908">
    <property type="entry name" value="RlpA-like_sf"/>
</dbReference>
<dbReference type="Gene3D" id="2.40.40.10">
    <property type="entry name" value="RlpA-like domain"/>
    <property type="match status" value="1"/>
</dbReference>
<dbReference type="PROSITE" id="PS51257">
    <property type="entry name" value="PROKAR_LIPOPROTEIN"/>
    <property type="match status" value="1"/>
</dbReference>
<dbReference type="HAMAP" id="MF_02071">
    <property type="entry name" value="RlpA"/>
    <property type="match status" value="1"/>
</dbReference>
<proteinExistence type="inferred from homology"/>
<keyword evidence="1" id="KW-1003">Cell membrane</keyword>
<keyword evidence="4" id="KW-1185">Reference proteome</keyword>
<dbReference type="EMBL" id="JACTVA010000043">
    <property type="protein sequence ID" value="MBC9208986.1"/>
    <property type="molecule type" value="Genomic_DNA"/>
</dbReference>
<evidence type="ECO:0000259" key="2">
    <source>
        <dbReference type="PROSITE" id="PS51724"/>
    </source>
</evidence>
<dbReference type="Proteomes" id="UP000626026">
    <property type="component" value="Unassembled WGS sequence"/>
</dbReference>
<evidence type="ECO:0000313" key="3">
    <source>
        <dbReference type="EMBL" id="MBC9208986.1"/>
    </source>
</evidence>
<dbReference type="PANTHER" id="PTHR34183">
    <property type="entry name" value="ENDOLYTIC PEPTIDOGLYCAN TRANSGLYCOSYLASE RLPA"/>
    <property type="match status" value="1"/>
</dbReference>
<dbReference type="InterPro" id="IPR007730">
    <property type="entry name" value="SPOR-like_dom"/>
</dbReference>
<keyword evidence="1" id="KW-0564">Palmitate</keyword>
<keyword evidence="1" id="KW-0472">Membrane</keyword>
<evidence type="ECO:0000313" key="4">
    <source>
        <dbReference type="Proteomes" id="UP000626026"/>
    </source>
</evidence>
<feature type="domain" description="SPOR" evidence="2">
    <location>
        <begin position="223"/>
        <end position="298"/>
    </location>
</feature>
<dbReference type="SUPFAM" id="SSF110997">
    <property type="entry name" value="Sporulation related repeat"/>
    <property type="match status" value="1"/>
</dbReference>
<comment type="function">
    <text evidence="1">Lytic transglycosylase with a strong preference for naked glycan strands that lack stem peptides.</text>
</comment>
<dbReference type="CDD" id="cd22268">
    <property type="entry name" value="DPBB_RlpA-like"/>
    <property type="match status" value="1"/>
</dbReference>
<sequence length="298" mass="31731">MLPRRAALLLPFLAACTPRAPQLPVAQPRYIVGEPYQLGGVWSYPREDFALQETGLATVIADPRAGRRTANDEIYDPALLTAAHRTLQLPAILVVTNLENGLELRVRVNDRGPANPGRVIELSRRAAELLRVSAGGTQVSIAVDGEASRSLASALPQPAESRLAIATAPRESLQAETLAPPPGARVATQVREGRSATPVATGVDATPRALVPTRLPEAVAQGYARPGRLFIQASTFTARDAAQRQAARLPGARVDAFGPGRRPEYRVRLGPYASVAQADAGLEMVRRSGVSDARILVD</sequence>
<organism evidence="3 4">
    <name type="scientific">Teichococcus aerophilus</name>
    <dbReference type="NCBI Taxonomy" id="1224513"/>
    <lineage>
        <taxon>Bacteria</taxon>
        <taxon>Pseudomonadati</taxon>
        <taxon>Pseudomonadota</taxon>
        <taxon>Alphaproteobacteria</taxon>
        <taxon>Acetobacterales</taxon>
        <taxon>Roseomonadaceae</taxon>
        <taxon>Roseomonas</taxon>
    </lineage>
</organism>
<keyword evidence="1" id="KW-0961">Cell wall biogenesis/degradation</keyword>
<dbReference type="InterPro" id="IPR034718">
    <property type="entry name" value="RlpA"/>
</dbReference>
<dbReference type="PROSITE" id="PS51724">
    <property type="entry name" value="SPOR"/>
    <property type="match status" value="1"/>
</dbReference>
<dbReference type="Pfam" id="PF05036">
    <property type="entry name" value="SPOR"/>
    <property type="match status" value="1"/>
</dbReference>
<dbReference type="EC" id="4.2.2.-" evidence="1"/>
<keyword evidence="1" id="KW-0449">Lipoprotein</keyword>
<dbReference type="InterPro" id="IPR036680">
    <property type="entry name" value="SPOR-like_sf"/>
</dbReference>
<comment type="subcellular location">
    <subcellularLocation>
        <location evidence="1">Cell membrane</location>
        <topology evidence="1">Lipid-anchor</topology>
    </subcellularLocation>
</comment>
<dbReference type="InterPro" id="IPR009009">
    <property type="entry name" value="RlpA-like_DPBB"/>
</dbReference>
<evidence type="ECO:0000256" key="1">
    <source>
        <dbReference type="HAMAP-Rule" id="MF_02071"/>
    </source>
</evidence>
<dbReference type="Gene3D" id="3.30.70.1070">
    <property type="entry name" value="Sporulation related repeat"/>
    <property type="match status" value="1"/>
</dbReference>
<dbReference type="Pfam" id="PF03330">
    <property type="entry name" value="DPBB_1"/>
    <property type="match status" value="1"/>
</dbReference>
<dbReference type="RefSeq" id="WP_187786135.1">
    <property type="nucleotide sequence ID" value="NZ_JACTVA010000043.1"/>
</dbReference>
<reference evidence="3 4" key="1">
    <citation type="journal article" date="2013" name="Int. J. Syst. Evol. Microbiol.">
        <title>Roseomonas aerophila sp. nov., isolated from air.</title>
        <authorList>
            <person name="Kim S.J."/>
            <person name="Weon H.Y."/>
            <person name="Ahn J.H."/>
            <person name="Hong S.B."/>
            <person name="Seok S.J."/>
            <person name="Whang K.S."/>
            <person name="Kwon S.W."/>
        </authorList>
    </citation>
    <scope>NUCLEOTIDE SEQUENCE [LARGE SCALE GENOMIC DNA]</scope>
    <source>
        <strain evidence="3 4">NBRC 108923</strain>
    </source>
</reference>
<comment type="caution">
    <text evidence="3">The sequence shown here is derived from an EMBL/GenBank/DDBJ whole genome shotgun (WGS) entry which is preliminary data.</text>
</comment>
<dbReference type="PANTHER" id="PTHR34183:SF8">
    <property type="entry name" value="ENDOLYTIC PEPTIDOGLYCAN TRANSGLYCOSYLASE RLPA-RELATED"/>
    <property type="match status" value="1"/>
</dbReference>
<name>A0ABR7RQV6_9PROT</name>
<comment type="similarity">
    <text evidence="1">Belongs to the RlpA family.</text>
</comment>